<reference evidence="3" key="1">
    <citation type="journal article" date="2016" name="Nat. Commun.">
        <title>The Gonium pectorale genome demonstrates co-option of cell cycle regulation during the evolution of multicellularity.</title>
        <authorList>
            <person name="Hanschen E.R."/>
            <person name="Marriage T.N."/>
            <person name="Ferris P.J."/>
            <person name="Hamaji T."/>
            <person name="Toyoda A."/>
            <person name="Fujiyama A."/>
            <person name="Neme R."/>
            <person name="Noguchi H."/>
            <person name="Minakuchi Y."/>
            <person name="Suzuki M."/>
            <person name="Kawai-Toyooka H."/>
            <person name="Smith D.R."/>
            <person name="Sparks H."/>
            <person name="Anderson J."/>
            <person name="Bakaric R."/>
            <person name="Luria V."/>
            <person name="Karger A."/>
            <person name="Kirschner M.W."/>
            <person name="Durand P.M."/>
            <person name="Michod R.E."/>
            <person name="Nozaki H."/>
            <person name="Olson B.J."/>
        </authorList>
    </citation>
    <scope>NUCLEOTIDE SEQUENCE [LARGE SCALE GENOMIC DNA]</scope>
    <source>
        <strain evidence="3">NIES-2863</strain>
    </source>
</reference>
<dbReference type="EMBL" id="LSYV01000078">
    <property type="protein sequence ID" value="KXZ43932.1"/>
    <property type="molecule type" value="Genomic_DNA"/>
</dbReference>
<feature type="domain" description="VTC" evidence="1">
    <location>
        <begin position="574"/>
        <end position="608"/>
    </location>
</feature>
<evidence type="ECO:0000313" key="2">
    <source>
        <dbReference type="EMBL" id="KXZ43932.1"/>
    </source>
</evidence>
<proteinExistence type="predicted"/>
<dbReference type="Gene3D" id="3.20.100.30">
    <property type="entry name" value="VTC, catalytic tunnel domain"/>
    <property type="match status" value="1"/>
</dbReference>
<accession>A0A150G238</accession>
<organism evidence="2 3">
    <name type="scientific">Gonium pectorale</name>
    <name type="common">Green alga</name>
    <dbReference type="NCBI Taxonomy" id="33097"/>
    <lineage>
        <taxon>Eukaryota</taxon>
        <taxon>Viridiplantae</taxon>
        <taxon>Chlorophyta</taxon>
        <taxon>core chlorophytes</taxon>
        <taxon>Chlorophyceae</taxon>
        <taxon>CS clade</taxon>
        <taxon>Chlamydomonadales</taxon>
        <taxon>Volvocaceae</taxon>
        <taxon>Gonium</taxon>
    </lineage>
</organism>
<comment type="caution">
    <text evidence="2">The sequence shown here is derived from an EMBL/GenBank/DDBJ whole genome shotgun (WGS) entry which is preliminary data.</text>
</comment>
<dbReference type="Proteomes" id="UP000075714">
    <property type="component" value="Unassembled WGS sequence"/>
</dbReference>
<dbReference type="OrthoDB" id="545482at2759"/>
<evidence type="ECO:0000313" key="3">
    <source>
        <dbReference type="Proteomes" id="UP000075714"/>
    </source>
</evidence>
<protein>
    <recommendedName>
        <fullName evidence="1">VTC domain-containing protein</fullName>
    </recommendedName>
</protein>
<dbReference type="AlphaFoldDB" id="A0A150G238"/>
<sequence length="618" mass="68728">MSDGASIRELYDRWFKARGRKVEKELVGKFNELALNSDLKRYTASRFQAIVRQGLKLLEDDEDSSLLDLCKAAVQAHGKFSPDEFIELQRVIADTNGSIHRKVSTEEALAAAGRILPNTGIVKLLLVFPGAWTATFYVWATARQPLLEKPPGFNALTSVEYLFLLHEYVLSIKRPVLTATLQKRATTSMAVVVERVIEEEGGGKKDAGGGGGDRGDGGDGMEGKFRVEYQFAGSLQPLCKLPTKGQWVPLPTDTDRCAQGVCKGDSLEGLLLGSNDSVRIGFHHVYRPFDCRYRIITPDGAAACMKGWRLALVGDSRIREFAWYLDRYFPGVHQNHTLILPYRVGLRALMPAVLRGGEEELRTLLSSFDVLVLSSEIHDLSDFTESGSNYSKYGFQLGDPANAMSYHAKQGLAHATHSCAPSDAAAAERIKYRPVLQYLDVLRDFVSYYLQIREQLQHNGQLRVKRGLWFFTGYQPHPTPNCYPNQIERMTCLQLGEVARAGWEPLDFATMLHDGPSEWTYNDLHVSGTKGMTSAGYTRNSSGVAMMEAQALFNVLCNADASLAELLGAPLLSSSKISSVYFDNRKLDVYHERLVRGDGASLMRIRWALGGRSPDRRV</sequence>
<dbReference type="Pfam" id="PF09359">
    <property type="entry name" value="VTC"/>
    <property type="match status" value="1"/>
</dbReference>
<evidence type="ECO:0000259" key="1">
    <source>
        <dbReference type="Pfam" id="PF09359"/>
    </source>
</evidence>
<dbReference type="InterPro" id="IPR042267">
    <property type="entry name" value="VTC_sf"/>
</dbReference>
<keyword evidence="3" id="KW-1185">Reference proteome</keyword>
<dbReference type="GO" id="GO:0006799">
    <property type="term" value="P:polyphosphate biosynthetic process"/>
    <property type="evidence" value="ECO:0007669"/>
    <property type="project" value="UniProtKB-ARBA"/>
</dbReference>
<dbReference type="InterPro" id="IPR018966">
    <property type="entry name" value="VTC_domain"/>
</dbReference>
<name>A0A150G238_GONPE</name>
<gene>
    <name evidence="2" type="ORF">GPECTOR_77g29</name>
</gene>